<comment type="caution">
    <text evidence="1">The sequence shown here is derived from an EMBL/GenBank/DDBJ whole genome shotgun (WGS) entry which is preliminary data.</text>
</comment>
<dbReference type="EMBL" id="JBBMEK010000436">
    <property type="protein sequence ID" value="MEQ2366952.1"/>
    <property type="molecule type" value="Genomic_DNA"/>
</dbReference>
<dbReference type="Proteomes" id="UP001469749">
    <property type="component" value="Unassembled WGS sequence"/>
</dbReference>
<evidence type="ECO:0000313" key="2">
    <source>
        <dbReference type="Proteomes" id="UP001469749"/>
    </source>
</evidence>
<name>A0ABV1B9N9_9FIRM</name>
<keyword evidence="2" id="KW-1185">Reference proteome</keyword>
<reference evidence="1 2" key="1">
    <citation type="submission" date="2024-03" db="EMBL/GenBank/DDBJ databases">
        <title>Human intestinal bacterial collection.</title>
        <authorList>
            <person name="Pauvert C."/>
            <person name="Hitch T.C.A."/>
            <person name="Clavel T."/>
        </authorList>
    </citation>
    <scope>NUCLEOTIDE SEQUENCE [LARGE SCALE GENOMIC DNA]</scope>
    <source>
        <strain evidence="1 2">CLA-AA-H190</strain>
    </source>
</reference>
<protein>
    <submittedName>
        <fullName evidence="1">CapA family protein</fullName>
    </submittedName>
</protein>
<organism evidence="1 2">
    <name type="scientific">Coprococcus intestinihominis</name>
    <dbReference type="NCBI Taxonomy" id="3133154"/>
    <lineage>
        <taxon>Bacteria</taxon>
        <taxon>Bacillati</taxon>
        <taxon>Bacillota</taxon>
        <taxon>Clostridia</taxon>
        <taxon>Lachnospirales</taxon>
        <taxon>Lachnospiraceae</taxon>
        <taxon>Coprococcus</taxon>
    </lineage>
</organism>
<sequence length="168" mass="19760">HVPMNYETVGDKMIFYSLGNFIFDTDYQRAQFNTEKGILLKLHFTEDRYSFEAFGLKINRENEHIESAPLPKIFADIQEDDYNKLEPLAAKMFLAATKRQQLFLYPDKFKNATEAQWKDHFYEEKRSGRVPGEALDFQIIYPIAQEEAKGAWKECKLEAVKAYILEQM</sequence>
<feature type="non-terminal residue" evidence="1">
    <location>
        <position position="1"/>
    </location>
</feature>
<gene>
    <name evidence="1" type="ORF">WMO25_17985</name>
</gene>
<accession>A0ABV1B9N9</accession>
<proteinExistence type="predicted"/>
<evidence type="ECO:0000313" key="1">
    <source>
        <dbReference type="EMBL" id="MEQ2366952.1"/>
    </source>
</evidence>